<dbReference type="Gene3D" id="3.60.40.10">
    <property type="entry name" value="PPM-type phosphatase domain"/>
    <property type="match status" value="1"/>
</dbReference>
<dbReference type="SUPFAM" id="SSF81606">
    <property type="entry name" value="PP2C-like"/>
    <property type="match status" value="1"/>
</dbReference>
<dbReference type="Pfam" id="PF19732">
    <property type="entry name" value="SpoIIE_N"/>
    <property type="match status" value="1"/>
</dbReference>
<keyword evidence="5" id="KW-1185">Reference proteome</keyword>
<dbReference type="PANTHER" id="PTHR43156">
    <property type="entry name" value="STAGE II SPORULATION PROTEIN E-RELATED"/>
    <property type="match status" value="1"/>
</dbReference>
<dbReference type="InterPro" id="IPR052016">
    <property type="entry name" value="Bact_Sigma-Reg"/>
</dbReference>
<feature type="transmembrane region" description="Helical" evidence="2">
    <location>
        <begin position="274"/>
        <end position="290"/>
    </location>
</feature>
<dbReference type="RefSeq" id="WP_181753657.1">
    <property type="nucleotide sequence ID" value="NZ_JACEIQ010000019.1"/>
</dbReference>
<keyword evidence="2" id="KW-0812">Transmembrane</keyword>
<keyword evidence="2" id="KW-0472">Membrane</keyword>
<feature type="transmembrane region" description="Helical" evidence="2">
    <location>
        <begin position="251"/>
        <end position="268"/>
    </location>
</feature>
<dbReference type="PANTHER" id="PTHR43156:SF2">
    <property type="entry name" value="STAGE II SPORULATION PROTEIN E"/>
    <property type="match status" value="1"/>
</dbReference>
<evidence type="ECO:0000256" key="2">
    <source>
        <dbReference type="SAM" id="Phobius"/>
    </source>
</evidence>
<accession>A0A7W1WTX8</accession>
<dbReference type="SMART" id="SM00331">
    <property type="entry name" value="PP2C_SIG"/>
    <property type="match status" value="1"/>
</dbReference>
<keyword evidence="2" id="KW-1133">Transmembrane helix</keyword>
<evidence type="ECO:0000313" key="4">
    <source>
        <dbReference type="EMBL" id="MBA4495806.1"/>
    </source>
</evidence>
<dbReference type="EC" id="3.1.3.16" evidence="4"/>
<comment type="caution">
    <text evidence="4">The sequence shown here is derived from an EMBL/GenBank/DDBJ whole genome shotgun (WGS) entry which is preliminary data.</text>
</comment>
<dbReference type="EMBL" id="JACEIQ010000019">
    <property type="protein sequence ID" value="MBA4495806.1"/>
    <property type="molecule type" value="Genomic_DNA"/>
</dbReference>
<dbReference type="InterPro" id="IPR036457">
    <property type="entry name" value="PPM-type-like_dom_sf"/>
</dbReference>
<dbReference type="PROSITE" id="PS51746">
    <property type="entry name" value="PPM_2"/>
    <property type="match status" value="1"/>
</dbReference>
<dbReference type="InterPro" id="IPR045768">
    <property type="entry name" value="SpoIIE_N"/>
</dbReference>
<dbReference type="Proteomes" id="UP000535491">
    <property type="component" value="Unassembled WGS sequence"/>
</dbReference>
<dbReference type="InterPro" id="IPR001932">
    <property type="entry name" value="PPM-type_phosphatase-like_dom"/>
</dbReference>
<sequence length="822" mass="91833">MQLGTQKMKNWFIRPLEKWLGWDRSRQKRWMYRFVHMWNLPVLVIGFLLGRATILDTVSPFAIAYLAVAFHLARKQWPVVIISLIAGAASLDMMHMMKVSGSLVILLMIQKLAGWMGKGQLNYTPFVVGISSAGSQLVRLWIDGWTLYKGMVAGVDVLLSFILTFIFLHSLSLFTVKKKRIGIRHEEVVCLVILIGSVMTGMMGWEIWDLSVIHIFSRYLILVLSLVGGAMLGSSMGVVTGMILSLSNTKAMLQISLLAFAGLLAGLFKEGRRVGVALGFMLGSAILTLYDGGTPAMWLSLQESVIALLLFLLTPEQVFKAVSRFVPGTLENQAAHQDYIRRLRDVTAAKVEQFTELFQELAFSFREDTSKQRREDEDQVHHFISEVMNQSCLGCSRYQHCWEQNVVNTYQGITHLMALVETEGTAAPVRVPPSWASYCIRSEKVMETIQEQYSFYEQSMFWKEKMKESRRLVSDQLTGLAEVMSKLSGDIRHETQVLTAQEDQIHEALEELGLSIQRVDIINLEEGKVELEVTMPHRDGLDECKKLVAPLLTEILGEPIAVYRKEVKGRSTGAVITLGSAQRYELKTGAATAAKGGGFVSGDSYCYMNLGTGKYAVALSDGMGNGQRAQEESHAALKLLGRLLQAGMSEERAVDTVNSILSLRSTDEMFATIDLAMVDLNTAEGRFMKIGSTPGFIKRGKDVFTLTASNPPIGILNEIEIEPIEMKLQPGDLIIMVSDGIYDSPRHAFNKDAFMCRLIGEIDTKDPQDFADCLLEKAVRYHGGRIDDDMTVVVSKIERHSPEWSTIRLPGMRRIERSQAIV</sequence>
<dbReference type="Pfam" id="PF07228">
    <property type="entry name" value="SpoIIE"/>
    <property type="match status" value="1"/>
</dbReference>
<dbReference type="NCBIfam" id="TIGR02865">
    <property type="entry name" value="spore_II_E"/>
    <property type="match status" value="1"/>
</dbReference>
<name>A0A7W1WTX8_9BACL</name>
<evidence type="ECO:0000259" key="3">
    <source>
        <dbReference type="PROSITE" id="PS51746"/>
    </source>
</evidence>
<feature type="transmembrane region" description="Helical" evidence="2">
    <location>
        <begin position="220"/>
        <end position="244"/>
    </location>
</feature>
<evidence type="ECO:0000256" key="1">
    <source>
        <dbReference type="ARBA" id="ARBA00022801"/>
    </source>
</evidence>
<gene>
    <name evidence="4" type="primary">spoIIE</name>
    <name evidence="4" type="ORF">H1191_16055</name>
</gene>
<feature type="domain" description="PPM-type phosphatase" evidence="3">
    <location>
        <begin position="587"/>
        <end position="797"/>
    </location>
</feature>
<evidence type="ECO:0000313" key="5">
    <source>
        <dbReference type="Proteomes" id="UP000535491"/>
    </source>
</evidence>
<feature type="transmembrane region" description="Helical" evidence="2">
    <location>
        <begin position="30"/>
        <end position="49"/>
    </location>
</feature>
<reference evidence="4 5" key="1">
    <citation type="submission" date="2020-07" db="EMBL/GenBank/DDBJ databases">
        <authorList>
            <person name="Feng H."/>
        </authorList>
    </citation>
    <scope>NUCLEOTIDE SEQUENCE [LARGE SCALE GENOMIC DNA]</scope>
    <source>
        <strain evidence="5">s-10</strain>
    </source>
</reference>
<keyword evidence="1 4" id="KW-0378">Hydrolase</keyword>
<protein>
    <submittedName>
        <fullName evidence="4">Stage II sporulation protein E</fullName>
        <ecNumber evidence="4">3.1.3.16</ecNumber>
    </submittedName>
</protein>
<dbReference type="InterPro" id="IPR014221">
    <property type="entry name" value="SpoII_E"/>
</dbReference>
<proteinExistence type="predicted"/>
<dbReference type="GO" id="GO:0004722">
    <property type="term" value="F:protein serine/threonine phosphatase activity"/>
    <property type="evidence" value="ECO:0007669"/>
    <property type="project" value="UniProtKB-EC"/>
</dbReference>
<organism evidence="4 5">
    <name type="scientific">Paenactinomyces guangxiensis</name>
    <dbReference type="NCBI Taxonomy" id="1490290"/>
    <lineage>
        <taxon>Bacteria</taxon>
        <taxon>Bacillati</taxon>
        <taxon>Bacillota</taxon>
        <taxon>Bacilli</taxon>
        <taxon>Bacillales</taxon>
        <taxon>Thermoactinomycetaceae</taxon>
        <taxon>Paenactinomyces</taxon>
    </lineage>
</organism>
<feature type="transmembrane region" description="Helical" evidence="2">
    <location>
        <begin position="157"/>
        <end position="176"/>
    </location>
</feature>
<dbReference type="AlphaFoldDB" id="A0A7W1WTX8"/>